<sequence length="310" mass="34324">MAEKNIDLKPDNINVEEKSEIEQEILTPWKLIRRKFLKRKPSVVALIILGIIILAVILAPLLTVHDPYELNMTNTNQPPSREHKLGTDELGRDNLSRVLHGGKVALQVGIFAVVIEVILGTLIGGIAGYYGGWVDNILMRITEVFMSFPFLPLVITISAVVGVRISPEQKMYLVMVILGVLSWPGLARIVRGQILSLREQEFVLAAKALGIRNTKIIWRHLIPNTVGYIVVNATIGVASAILQESALSFLGLGVAPPVPTWGNLIQYARDMYNLQHRPWLWIPPGLLIFATVMCINLIGDGLRDAIDPKS</sequence>
<protein>
    <submittedName>
        <fullName evidence="9">Oligopeptide ABC transporter (Permease)</fullName>
    </submittedName>
</protein>
<dbReference type="PANTHER" id="PTHR43386">
    <property type="entry name" value="OLIGOPEPTIDE TRANSPORT SYSTEM PERMEASE PROTEIN APPC"/>
    <property type="match status" value="1"/>
</dbReference>
<reference evidence="9 10" key="1">
    <citation type="submission" date="2016-11" db="EMBL/GenBank/DDBJ databases">
        <authorList>
            <person name="Manzoor S."/>
        </authorList>
    </citation>
    <scope>NUCLEOTIDE SEQUENCE [LARGE SCALE GENOMIC DNA]</scope>
    <source>
        <strain evidence="9">Clostridium ultunense strain Esp</strain>
    </source>
</reference>
<dbReference type="RefSeq" id="WP_051403463.1">
    <property type="nucleotide sequence ID" value="NZ_LT669839.1"/>
</dbReference>
<name>A0A1M4PJA6_9FIRM</name>
<evidence type="ECO:0000256" key="7">
    <source>
        <dbReference type="RuleBase" id="RU363032"/>
    </source>
</evidence>
<feature type="transmembrane region" description="Helical" evidence="7">
    <location>
        <begin position="279"/>
        <end position="299"/>
    </location>
</feature>
<dbReference type="GO" id="GO:0055085">
    <property type="term" value="P:transmembrane transport"/>
    <property type="evidence" value="ECO:0007669"/>
    <property type="project" value="InterPro"/>
</dbReference>
<feature type="transmembrane region" description="Helical" evidence="7">
    <location>
        <begin position="144"/>
        <end position="165"/>
    </location>
</feature>
<feature type="transmembrane region" description="Helical" evidence="7">
    <location>
        <begin position="104"/>
        <end position="132"/>
    </location>
</feature>
<dbReference type="EMBL" id="LT669839">
    <property type="protein sequence ID" value="SHD75521.1"/>
    <property type="molecule type" value="Genomic_DNA"/>
</dbReference>
<evidence type="ECO:0000256" key="1">
    <source>
        <dbReference type="ARBA" id="ARBA00004651"/>
    </source>
</evidence>
<evidence type="ECO:0000256" key="4">
    <source>
        <dbReference type="ARBA" id="ARBA00022692"/>
    </source>
</evidence>
<proteinExistence type="inferred from homology"/>
<feature type="transmembrane region" description="Helical" evidence="7">
    <location>
        <begin position="43"/>
        <end position="62"/>
    </location>
</feature>
<dbReference type="InterPro" id="IPR035906">
    <property type="entry name" value="MetI-like_sf"/>
</dbReference>
<dbReference type="GO" id="GO:0005886">
    <property type="term" value="C:plasma membrane"/>
    <property type="evidence" value="ECO:0007669"/>
    <property type="project" value="UniProtKB-SubCell"/>
</dbReference>
<dbReference type="PANTHER" id="PTHR43386:SF1">
    <property type="entry name" value="D,D-DIPEPTIDE TRANSPORT SYSTEM PERMEASE PROTEIN DDPC-RELATED"/>
    <property type="match status" value="1"/>
</dbReference>
<dbReference type="SUPFAM" id="SSF161098">
    <property type="entry name" value="MetI-like"/>
    <property type="match status" value="1"/>
</dbReference>
<dbReference type="NCBIfam" id="NF045476">
    <property type="entry name" value="Opp4C"/>
    <property type="match status" value="1"/>
</dbReference>
<keyword evidence="2 7" id="KW-0813">Transport</keyword>
<dbReference type="InterPro" id="IPR050366">
    <property type="entry name" value="BP-dependent_transpt_permease"/>
</dbReference>
<comment type="subcellular location">
    <subcellularLocation>
        <location evidence="1 7">Cell membrane</location>
        <topology evidence="1 7">Multi-pass membrane protein</topology>
    </subcellularLocation>
</comment>
<gene>
    <name evidence="9" type="primary">appC</name>
    <name evidence="9" type="ORF">CUESP1_0122</name>
</gene>
<comment type="similarity">
    <text evidence="7">Belongs to the binding-protein-dependent transport system permease family.</text>
</comment>
<keyword evidence="6 7" id="KW-0472">Membrane</keyword>
<evidence type="ECO:0000256" key="6">
    <source>
        <dbReference type="ARBA" id="ARBA00023136"/>
    </source>
</evidence>
<dbReference type="CDD" id="cd06261">
    <property type="entry name" value="TM_PBP2"/>
    <property type="match status" value="1"/>
</dbReference>
<organism evidence="9 10">
    <name type="scientific">[Clostridium] ultunense Esp</name>
    <dbReference type="NCBI Taxonomy" id="1288971"/>
    <lineage>
        <taxon>Bacteria</taxon>
        <taxon>Bacillati</taxon>
        <taxon>Bacillota</taxon>
        <taxon>Tissierellia</taxon>
        <taxon>Tissierellales</taxon>
        <taxon>Tepidimicrobiaceae</taxon>
        <taxon>Schnuerera</taxon>
    </lineage>
</organism>
<dbReference type="InterPro" id="IPR025966">
    <property type="entry name" value="OppC_N"/>
</dbReference>
<dbReference type="PROSITE" id="PS50928">
    <property type="entry name" value="ABC_TM1"/>
    <property type="match status" value="1"/>
</dbReference>
<feature type="transmembrane region" description="Helical" evidence="7">
    <location>
        <begin position="221"/>
        <end position="242"/>
    </location>
</feature>
<evidence type="ECO:0000313" key="10">
    <source>
        <dbReference type="Proteomes" id="UP000245423"/>
    </source>
</evidence>
<keyword evidence="3" id="KW-1003">Cell membrane</keyword>
<feature type="transmembrane region" description="Helical" evidence="7">
    <location>
        <begin position="171"/>
        <end position="190"/>
    </location>
</feature>
<evidence type="ECO:0000313" key="9">
    <source>
        <dbReference type="EMBL" id="SHD75521.1"/>
    </source>
</evidence>
<dbReference type="Pfam" id="PF12911">
    <property type="entry name" value="OppC_N"/>
    <property type="match status" value="1"/>
</dbReference>
<keyword evidence="5 7" id="KW-1133">Transmembrane helix</keyword>
<dbReference type="InterPro" id="IPR000515">
    <property type="entry name" value="MetI-like"/>
</dbReference>
<dbReference type="AlphaFoldDB" id="A0A1M4PJA6"/>
<evidence type="ECO:0000256" key="5">
    <source>
        <dbReference type="ARBA" id="ARBA00022989"/>
    </source>
</evidence>
<evidence type="ECO:0000256" key="2">
    <source>
        <dbReference type="ARBA" id="ARBA00022448"/>
    </source>
</evidence>
<evidence type="ECO:0000259" key="8">
    <source>
        <dbReference type="PROSITE" id="PS50928"/>
    </source>
</evidence>
<evidence type="ECO:0000256" key="3">
    <source>
        <dbReference type="ARBA" id="ARBA00022475"/>
    </source>
</evidence>
<feature type="domain" description="ABC transmembrane type-1" evidence="8">
    <location>
        <begin position="102"/>
        <end position="299"/>
    </location>
</feature>
<dbReference type="OrthoDB" id="9783218at2"/>
<dbReference type="Gene3D" id="1.10.3720.10">
    <property type="entry name" value="MetI-like"/>
    <property type="match status" value="1"/>
</dbReference>
<keyword evidence="10" id="KW-1185">Reference proteome</keyword>
<dbReference type="Proteomes" id="UP000245423">
    <property type="component" value="Chromosome 1"/>
</dbReference>
<accession>A0A1M4PJA6</accession>
<keyword evidence="4 7" id="KW-0812">Transmembrane</keyword>
<dbReference type="Pfam" id="PF00528">
    <property type="entry name" value="BPD_transp_1"/>
    <property type="match status" value="1"/>
</dbReference>
<dbReference type="InterPro" id="IPR053523">
    <property type="entry name" value="Oligopeptide_permease_AppC"/>
</dbReference>